<proteinExistence type="predicted"/>
<sequence>MRRSSRSYLEGRLKTPRLGRWLGQDSTLDAPTPASVEIYLWPRSSRNLPNVFPTIPDVTMENRKPPERPGEFLDGDQLLLLSPSSSSFPFL</sequence>
<accession>A0AAN9KD30</accession>
<organism evidence="1 2">
    <name type="scientific">Canavalia gladiata</name>
    <name type="common">Sword bean</name>
    <name type="synonym">Dolichos gladiatus</name>
    <dbReference type="NCBI Taxonomy" id="3824"/>
    <lineage>
        <taxon>Eukaryota</taxon>
        <taxon>Viridiplantae</taxon>
        <taxon>Streptophyta</taxon>
        <taxon>Embryophyta</taxon>
        <taxon>Tracheophyta</taxon>
        <taxon>Spermatophyta</taxon>
        <taxon>Magnoliopsida</taxon>
        <taxon>eudicotyledons</taxon>
        <taxon>Gunneridae</taxon>
        <taxon>Pentapetalae</taxon>
        <taxon>rosids</taxon>
        <taxon>fabids</taxon>
        <taxon>Fabales</taxon>
        <taxon>Fabaceae</taxon>
        <taxon>Papilionoideae</taxon>
        <taxon>50 kb inversion clade</taxon>
        <taxon>NPAAA clade</taxon>
        <taxon>indigoferoid/millettioid clade</taxon>
        <taxon>Phaseoleae</taxon>
        <taxon>Canavalia</taxon>
    </lineage>
</organism>
<dbReference type="Proteomes" id="UP001367508">
    <property type="component" value="Unassembled WGS sequence"/>
</dbReference>
<dbReference type="AlphaFoldDB" id="A0AAN9KD30"/>
<name>A0AAN9KD30_CANGL</name>
<evidence type="ECO:0000313" key="1">
    <source>
        <dbReference type="EMBL" id="KAK7315550.1"/>
    </source>
</evidence>
<gene>
    <name evidence="1" type="ORF">VNO77_34102</name>
</gene>
<evidence type="ECO:0000313" key="2">
    <source>
        <dbReference type="Proteomes" id="UP001367508"/>
    </source>
</evidence>
<reference evidence="1 2" key="1">
    <citation type="submission" date="2024-01" db="EMBL/GenBank/DDBJ databases">
        <title>The genomes of 5 underutilized Papilionoideae crops provide insights into root nodulation and disease resistanc.</title>
        <authorList>
            <person name="Jiang F."/>
        </authorList>
    </citation>
    <scope>NUCLEOTIDE SEQUENCE [LARGE SCALE GENOMIC DNA]</scope>
    <source>
        <strain evidence="1">LVBAO_FW01</strain>
        <tissue evidence="1">Leaves</tissue>
    </source>
</reference>
<protein>
    <submittedName>
        <fullName evidence="1">Uncharacterized protein</fullName>
    </submittedName>
</protein>
<comment type="caution">
    <text evidence="1">The sequence shown here is derived from an EMBL/GenBank/DDBJ whole genome shotgun (WGS) entry which is preliminary data.</text>
</comment>
<keyword evidence="2" id="KW-1185">Reference proteome</keyword>
<dbReference type="EMBL" id="JAYMYQ010000008">
    <property type="protein sequence ID" value="KAK7315550.1"/>
    <property type="molecule type" value="Genomic_DNA"/>
</dbReference>